<comment type="caution">
    <text evidence="10">The sequence shown here is derived from an EMBL/GenBank/DDBJ whole genome shotgun (WGS) entry which is preliminary data.</text>
</comment>
<keyword evidence="5 9" id="KW-0653">Protein transport</keyword>
<keyword evidence="6 9" id="KW-1133">Transmembrane helix</keyword>
<reference evidence="10 11" key="1">
    <citation type="journal article" date="2016" name="Nat. Commun.">
        <title>Thousands of microbial genomes shed light on interconnected biogeochemical processes in an aquifer system.</title>
        <authorList>
            <person name="Anantharaman K."/>
            <person name="Brown C.T."/>
            <person name="Hug L.A."/>
            <person name="Sharon I."/>
            <person name="Castelle C.J."/>
            <person name="Probst A.J."/>
            <person name="Thomas B.C."/>
            <person name="Singh A."/>
            <person name="Wilkins M.J."/>
            <person name="Karaoz U."/>
            <person name="Brodie E.L."/>
            <person name="Williams K.H."/>
            <person name="Hubbard S.S."/>
            <person name="Banfield J.F."/>
        </authorList>
    </citation>
    <scope>NUCLEOTIDE SEQUENCE [LARGE SCALE GENOMIC DNA]</scope>
</reference>
<evidence type="ECO:0000256" key="1">
    <source>
        <dbReference type="ARBA" id="ARBA00004141"/>
    </source>
</evidence>
<evidence type="ECO:0000256" key="4">
    <source>
        <dbReference type="ARBA" id="ARBA00022692"/>
    </source>
</evidence>
<dbReference type="EMBL" id="MFCX01000022">
    <property type="protein sequence ID" value="OGE25657.1"/>
    <property type="molecule type" value="Genomic_DNA"/>
</dbReference>
<proteinExistence type="inferred from homology"/>
<feature type="transmembrane region" description="Helical" evidence="9">
    <location>
        <begin position="6"/>
        <end position="22"/>
    </location>
</feature>
<keyword evidence="9" id="KW-1003">Cell membrane</keyword>
<feature type="transmembrane region" description="Helical" evidence="9">
    <location>
        <begin position="49"/>
        <end position="70"/>
    </location>
</feature>
<comment type="subcellular location">
    <subcellularLocation>
        <location evidence="9">Cell membrane</location>
        <topology evidence="9">Multi-pass membrane protein</topology>
    </subcellularLocation>
    <subcellularLocation>
        <location evidence="1">Membrane</location>
        <topology evidence="1">Multi-pass membrane protein</topology>
    </subcellularLocation>
</comment>
<dbReference type="GO" id="GO:0005886">
    <property type="term" value="C:plasma membrane"/>
    <property type="evidence" value="ECO:0007669"/>
    <property type="project" value="UniProtKB-SubCell"/>
</dbReference>
<evidence type="ECO:0000313" key="10">
    <source>
        <dbReference type="EMBL" id="OGE25657.1"/>
    </source>
</evidence>
<organism evidence="10 11">
    <name type="scientific">Candidatus Daviesbacteria bacterium RIFCSPHIGHO2_02_FULL_39_12</name>
    <dbReference type="NCBI Taxonomy" id="1797770"/>
    <lineage>
        <taxon>Bacteria</taxon>
        <taxon>Candidatus Daviesiibacteriota</taxon>
    </lineage>
</organism>
<evidence type="ECO:0000256" key="3">
    <source>
        <dbReference type="ARBA" id="ARBA00022448"/>
    </source>
</evidence>
<evidence type="ECO:0000256" key="5">
    <source>
        <dbReference type="ARBA" id="ARBA00022927"/>
    </source>
</evidence>
<dbReference type="InterPro" id="IPR004692">
    <property type="entry name" value="SecG"/>
</dbReference>
<comment type="similarity">
    <text evidence="2 9">Belongs to the SecG family.</text>
</comment>
<keyword evidence="8 9" id="KW-0472">Membrane</keyword>
<keyword evidence="3 9" id="KW-0813">Transport</keyword>
<keyword evidence="7 9" id="KW-0811">Translocation</keyword>
<dbReference type="AlphaFoldDB" id="A0A1F5JAJ6"/>
<evidence type="ECO:0000256" key="8">
    <source>
        <dbReference type="ARBA" id="ARBA00023136"/>
    </source>
</evidence>
<evidence type="ECO:0000256" key="6">
    <source>
        <dbReference type="ARBA" id="ARBA00022989"/>
    </source>
</evidence>
<dbReference type="GO" id="GO:0015450">
    <property type="term" value="F:protein-transporting ATPase activity"/>
    <property type="evidence" value="ECO:0007669"/>
    <property type="project" value="UniProtKB-UniRule"/>
</dbReference>
<accession>A0A1F5JAJ6</accession>
<comment type="function">
    <text evidence="9">Involved in protein export. Participates in an early event of protein translocation.</text>
</comment>
<dbReference type="Pfam" id="PF03840">
    <property type="entry name" value="SecG"/>
    <property type="match status" value="1"/>
</dbReference>
<dbReference type="Proteomes" id="UP000177042">
    <property type="component" value="Unassembled WGS sequence"/>
</dbReference>
<dbReference type="GO" id="GO:0009306">
    <property type="term" value="P:protein secretion"/>
    <property type="evidence" value="ECO:0007669"/>
    <property type="project" value="UniProtKB-UniRule"/>
</dbReference>
<dbReference type="NCBIfam" id="TIGR00810">
    <property type="entry name" value="secG"/>
    <property type="match status" value="1"/>
</dbReference>
<evidence type="ECO:0000256" key="2">
    <source>
        <dbReference type="ARBA" id="ARBA00008445"/>
    </source>
</evidence>
<sequence length="71" mass="7657">MKPAIYLIQIILGVLLILVIIIQQKGSGLGSAFGGDLGFYRTKRGAEKLLFYGTIILSLAFIISSLIGLVF</sequence>
<evidence type="ECO:0000313" key="11">
    <source>
        <dbReference type="Proteomes" id="UP000177042"/>
    </source>
</evidence>
<evidence type="ECO:0000256" key="9">
    <source>
        <dbReference type="RuleBase" id="RU365087"/>
    </source>
</evidence>
<name>A0A1F5JAJ6_9BACT</name>
<protein>
    <recommendedName>
        <fullName evidence="9">Protein-export membrane protein SecG</fullName>
    </recommendedName>
</protein>
<gene>
    <name evidence="10" type="ORF">A3C26_01695</name>
</gene>
<evidence type="ECO:0000256" key="7">
    <source>
        <dbReference type="ARBA" id="ARBA00023010"/>
    </source>
</evidence>
<keyword evidence="4 9" id="KW-0812">Transmembrane</keyword>